<dbReference type="AlphaFoldDB" id="A0A091PUE9"/>
<evidence type="ECO:0008006" key="3">
    <source>
        <dbReference type="Google" id="ProtNLM"/>
    </source>
</evidence>
<reference evidence="1 2" key="1">
    <citation type="submission" date="2014-04" db="EMBL/GenBank/DDBJ databases">
        <title>Genome evolution of avian class.</title>
        <authorList>
            <person name="Zhang G."/>
            <person name="Li C."/>
        </authorList>
    </citation>
    <scope>NUCLEOTIDE SEQUENCE [LARGE SCALE GENOMIC DNA]</scope>
    <source>
        <strain evidence="1">BGI_N329</strain>
    </source>
</reference>
<evidence type="ECO:0000313" key="2">
    <source>
        <dbReference type="Proteomes" id="UP000054379"/>
    </source>
</evidence>
<accession>A0A091PUE9</accession>
<name>A0A091PUE9_HALAL</name>
<feature type="non-terminal residue" evidence="1">
    <location>
        <position position="55"/>
    </location>
</feature>
<sequence>NGCKLKEGRFRLDVRKKSFTVRVVRHWNRLPREAVDAPSLEEFKARLDGALSNLV</sequence>
<evidence type="ECO:0000313" key="1">
    <source>
        <dbReference type="EMBL" id="KFQ00221.1"/>
    </source>
</evidence>
<gene>
    <name evidence="1" type="ORF">N329_02053</name>
</gene>
<organism evidence="1 2">
    <name type="scientific">Haliaeetus albicilla</name>
    <name type="common">White-tailed sea-eagle</name>
    <name type="synonym">Falco albicilla</name>
    <dbReference type="NCBI Taxonomy" id="8969"/>
    <lineage>
        <taxon>Eukaryota</taxon>
        <taxon>Metazoa</taxon>
        <taxon>Chordata</taxon>
        <taxon>Craniata</taxon>
        <taxon>Vertebrata</taxon>
        <taxon>Euteleostomi</taxon>
        <taxon>Archelosauria</taxon>
        <taxon>Archosauria</taxon>
        <taxon>Dinosauria</taxon>
        <taxon>Saurischia</taxon>
        <taxon>Theropoda</taxon>
        <taxon>Coelurosauria</taxon>
        <taxon>Aves</taxon>
        <taxon>Neognathae</taxon>
        <taxon>Neoaves</taxon>
        <taxon>Telluraves</taxon>
        <taxon>Accipitrimorphae</taxon>
        <taxon>Accipitriformes</taxon>
        <taxon>Accipitridae</taxon>
        <taxon>Accipitrinae</taxon>
        <taxon>Haliaeetus</taxon>
    </lineage>
</organism>
<dbReference type="EMBL" id="KK648188">
    <property type="protein sequence ID" value="KFQ00221.1"/>
    <property type="molecule type" value="Genomic_DNA"/>
</dbReference>
<protein>
    <recommendedName>
        <fullName evidence="3">Nidogen G2 beta-barrel domain-containing protein</fullName>
    </recommendedName>
</protein>
<feature type="non-terminal residue" evidence="1">
    <location>
        <position position="1"/>
    </location>
</feature>
<dbReference type="Proteomes" id="UP000054379">
    <property type="component" value="Unassembled WGS sequence"/>
</dbReference>
<proteinExistence type="predicted"/>